<reference evidence="2 3" key="1">
    <citation type="journal article" date="2021" name="Nat. Commun.">
        <title>Genetic determinants of endophytism in the Arabidopsis root mycobiome.</title>
        <authorList>
            <person name="Mesny F."/>
            <person name="Miyauchi S."/>
            <person name="Thiergart T."/>
            <person name="Pickel B."/>
            <person name="Atanasova L."/>
            <person name="Karlsson M."/>
            <person name="Huettel B."/>
            <person name="Barry K.W."/>
            <person name="Haridas S."/>
            <person name="Chen C."/>
            <person name="Bauer D."/>
            <person name="Andreopoulos W."/>
            <person name="Pangilinan J."/>
            <person name="LaButti K."/>
            <person name="Riley R."/>
            <person name="Lipzen A."/>
            <person name="Clum A."/>
            <person name="Drula E."/>
            <person name="Henrissat B."/>
            <person name="Kohler A."/>
            <person name="Grigoriev I.V."/>
            <person name="Martin F.M."/>
            <person name="Hacquard S."/>
        </authorList>
    </citation>
    <scope>NUCLEOTIDE SEQUENCE [LARGE SCALE GENOMIC DNA]</scope>
    <source>
        <strain evidence="2 3">MPI-CAGE-CH-0241</strain>
    </source>
</reference>
<dbReference type="OrthoDB" id="5153366at2759"/>
<keyword evidence="3" id="KW-1185">Reference proteome</keyword>
<gene>
    <name evidence="2" type="ORF">B0T10DRAFT_607566</name>
</gene>
<evidence type="ECO:0000313" key="2">
    <source>
        <dbReference type="EMBL" id="KAH6887666.1"/>
    </source>
</evidence>
<proteinExistence type="predicted"/>
<protein>
    <submittedName>
        <fullName evidence="2">Uncharacterized protein</fullName>
    </submittedName>
</protein>
<accession>A0A9P9ARF9</accession>
<dbReference type="EMBL" id="JAGPYM010000014">
    <property type="protein sequence ID" value="KAH6887666.1"/>
    <property type="molecule type" value="Genomic_DNA"/>
</dbReference>
<dbReference type="AlphaFoldDB" id="A0A9P9ARF9"/>
<sequence>MPNYDSRRHHRGRRGRDPYYSDDDDYYYSSEDERQPRGRSRSKSVGRAILDRVGAIGALGTLGDRFASRSRSRRGRSRTSRGRSRSHDRRHKNEINKKDRAVHAAIDAAVVEAVRLRGKPGKWTGSKGARVATAAASAAVINTMLEGQRPGRKHGKGTTVEAVIGGLVANRLVNGKRDELNYR</sequence>
<comment type="caution">
    <text evidence="2">The sequence shown here is derived from an EMBL/GenBank/DDBJ whole genome shotgun (WGS) entry which is preliminary data.</text>
</comment>
<feature type="region of interest" description="Disordered" evidence="1">
    <location>
        <begin position="1"/>
        <end position="47"/>
    </location>
</feature>
<evidence type="ECO:0000256" key="1">
    <source>
        <dbReference type="SAM" id="MobiDB-lite"/>
    </source>
</evidence>
<evidence type="ECO:0000313" key="3">
    <source>
        <dbReference type="Proteomes" id="UP000777438"/>
    </source>
</evidence>
<name>A0A9P9ARF9_9HYPO</name>
<dbReference type="Proteomes" id="UP000777438">
    <property type="component" value="Unassembled WGS sequence"/>
</dbReference>
<feature type="compositionally biased region" description="Basic residues" evidence="1">
    <location>
        <begin position="68"/>
        <end position="90"/>
    </location>
</feature>
<organism evidence="2 3">
    <name type="scientific">Thelonectria olida</name>
    <dbReference type="NCBI Taxonomy" id="1576542"/>
    <lineage>
        <taxon>Eukaryota</taxon>
        <taxon>Fungi</taxon>
        <taxon>Dikarya</taxon>
        <taxon>Ascomycota</taxon>
        <taxon>Pezizomycotina</taxon>
        <taxon>Sordariomycetes</taxon>
        <taxon>Hypocreomycetidae</taxon>
        <taxon>Hypocreales</taxon>
        <taxon>Nectriaceae</taxon>
        <taxon>Thelonectria</taxon>
    </lineage>
</organism>
<feature type="region of interest" description="Disordered" evidence="1">
    <location>
        <begin position="64"/>
        <end position="96"/>
    </location>
</feature>